<dbReference type="Gene3D" id="3.30.560.10">
    <property type="entry name" value="Glucose Oxidase, domain 3"/>
    <property type="match status" value="1"/>
</dbReference>
<evidence type="ECO:0000256" key="2">
    <source>
        <dbReference type="ARBA" id="ARBA00010790"/>
    </source>
</evidence>
<dbReference type="InterPro" id="IPR000172">
    <property type="entry name" value="GMC_OxRdtase_N"/>
</dbReference>
<dbReference type="InterPro" id="IPR027424">
    <property type="entry name" value="Glucose_Oxidase_domain_2"/>
</dbReference>
<dbReference type="OrthoDB" id="269227at2759"/>
<evidence type="ECO:0000256" key="4">
    <source>
        <dbReference type="ARBA" id="ARBA00022827"/>
    </source>
</evidence>
<evidence type="ECO:0000313" key="7">
    <source>
        <dbReference type="EMBL" id="TKW55144.1"/>
    </source>
</evidence>
<dbReference type="STRING" id="1306861.A0A4U6XHM9"/>
<dbReference type="SUPFAM" id="SSF54373">
    <property type="entry name" value="FAD-linked reductases, C-terminal domain"/>
    <property type="match status" value="1"/>
</dbReference>
<keyword evidence="5" id="KW-0560">Oxidoreductase</keyword>
<dbReference type="InterPro" id="IPR036188">
    <property type="entry name" value="FAD/NAD-bd_sf"/>
</dbReference>
<dbReference type="Gene3D" id="4.10.450.10">
    <property type="entry name" value="Glucose Oxidase, domain 2"/>
    <property type="match status" value="1"/>
</dbReference>
<dbReference type="InterPro" id="IPR012132">
    <property type="entry name" value="GMC_OxRdtase"/>
</dbReference>
<dbReference type="GO" id="GO:0050660">
    <property type="term" value="F:flavin adenine dinucleotide binding"/>
    <property type="evidence" value="ECO:0007669"/>
    <property type="project" value="InterPro"/>
</dbReference>
<keyword evidence="4" id="KW-0274">FAD</keyword>
<dbReference type="GO" id="GO:0016614">
    <property type="term" value="F:oxidoreductase activity, acting on CH-OH group of donors"/>
    <property type="evidence" value="ECO:0007669"/>
    <property type="project" value="InterPro"/>
</dbReference>
<dbReference type="Proteomes" id="UP000310108">
    <property type="component" value="Unassembled WGS sequence"/>
</dbReference>
<evidence type="ECO:0000256" key="5">
    <source>
        <dbReference type="ARBA" id="ARBA00023002"/>
    </source>
</evidence>
<organism evidence="7 8">
    <name type="scientific">Colletotrichum tanaceti</name>
    <dbReference type="NCBI Taxonomy" id="1306861"/>
    <lineage>
        <taxon>Eukaryota</taxon>
        <taxon>Fungi</taxon>
        <taxon>Dikarya</taxon>
        <taxon>Ascomycota</taxon>
        <taxon>Pezizomycotina</taxon>
        <taxon>Sordariomycetes</taxon>
        <taxon>Hypocreomycetidae</taxon>
        <taxon>Glomerellales</taxon>
        <taxon>Glomerellaceae</taxon>
        <taxon>Colletotrichum</taxon>
        <taxon>Colletotrichum destructivum species complex</taxon>
    </lineage>
</organism>
<dbReference type="PANTHER" id="PTHR11552:SF115">
    <property type="entry name" value="DEHYDROGENASE XPTC-RELATED"/>
    <property type="match status" value="1"/>
</dbReference>
<evidence type="ECO:0000313" key="8">
    <source>
        <dbReference type="Proteomes" id="UP000310108"/>
    </source>
</evidence>
<protein>
    <submittedName>
        <fullName evidence="7">Oxygen-dependent choline dehydrogenase</fullName>
    </submittedName>
</protein>
<dbReference type="Pfam" id="PF05199">
    <property type="entry name" value="GMC_oxred_C"/>
    <property type="match status" value="1"/>
</dbReference>
<evidence type="ECO:0000256" key="1">
    <source>
        <dbReference type="ARBA" id="ARBA00001974"/>
    </source>
</evidence>
<dbReference type="PROSITE" id="PS00624">
    <property type="entry name" value="GMC_OXRED_2"/>
    <property type="match status" value="1"/>
</dbReference>
<name>A0A4U6XHM9_9PEZI</name>
<gene>
    <name evidence="7" type="primary">betA</name>
    <name evidence="7" type="ORF">CTA1_11656</name>
</gene>
<dbReference type="AlphaFoldDB" id="A0A4U6XHM9"/>
<dbReference type="SUPFAM" id="SSF51905">
    <property type="entry name" value="FAD/NAD(P)-binding domain"/>
    <property type="match status" value="1"/>
</dbReference>
<keyword evidence="8" id="KW-1185">Reference proteome</keyword>
<evidence type="ECO:0000259" key="6">
    <source>
        <dbReference type="PROSITE" id="PS00624"/>
    </source>
</evidence>
<sequence length="383" mass="41753">MSKMPGMTIPVDSGAGEAGLYWYPMSQDPVQFQRSYARTGHWDGLIASTGPTTVNRILFDGDTAMGVQFVSRNNTGAAPVQVKARREVILAAGSVHTPQVLMLSGIGPRAHLQQARIPVKVDLPGVGHSYIPSISYHPDRFETLARAFEAQNPRSHLPSSYTAEQIEGYKQQQSVWGRLMRSKNVVFSEMMMYGPGGSVQSLHCMSRGNILLNTAQPEAEMLVDYRAASNTIDLDVMAEVIKFMRRYMTTGDLAQYQARETSPGTGVSTDAQLVNWAKGHIIPSVYHPVGITAKMPREWGGVLDENLLVYGVKSLRVVDASMMPTTVGATTSTTVYAVAEKAADMIKAQTQCIHRSPSICVARKVGTGTERRATLGTPYTRIG</sequence>
<comment type="cofactor">
    <cofactor evidence="1">
        <name>FAD</name>
        <dbReference type="ChEBI" id="CHEBI:57692"/>
    </cofactor>
</comment>
<proteinExistence type="inferred from homology"/>
<evidence type="ECO:0000256" key="3">
    <source>
        <dbReference type="ARBA" id="ARBA00022630"/>
    </source>
</evidence>
<comment type="similarity">
    <text evidence="2">Belongs to the GMC oxidoreductase family.</text>
</comment>
<dbReference type="Pfam" id="PF00732">
    <property type="entry name" value="GMC_oxred_N"/>
    <property type="match status" value="1"/>
</dbReference>
<dbReference type="Gene3D" id="3.50.50.60">
    <property type="entry name" value="FAD/NAD(P)-binding domain"/>
    <property type="match status" value="2"/>
</dbReference>
<keyword evidence="3" id="KW-0285">Flavoprotein</keyword>
<comment type="caution">
    <text evidence="7">The sequence shown here is derived from an EMBL/GenBank/DDBJ whole genome shotgun (WGS) entry which is preliminary data.</text>
</comment>
<dbReference type="PANTHER" id="PTHR11552">
    <property type="entry name" value="GLUCOSE-METHANOL-CHOLINE GMC OXIDOREDUCTASE"/>
    <property type="match status" value="1"/>
</dbReference>
<accession>A0A4U6XHM9</accession>
<reference evidence="7 8" key="1">
    <citation type="journal article" date="2019" name="PLoS ONE">
        <title>Comparative genome analysis indicates high evolutionary potential of pathogenicity genes in Colletotrichum tanaceti.</title>
        <authorList>
            <person name="Lelwala R.V."/>
            <person name="Korhonen P.K."/>
            <person name="Young N.D."/>
            <person name="Scott J.B."/>
            <person name="Ades P.A."/>
            <person name="Gasser R.B."/>
            <person name="Taylor P.W.J."/>
        </authorList>
    </citation>
    <scope>NUCLEOTIDE SEQUENCE [LARGE SCALE GENOMIC DNA]</scope>
    <source>
        <strain evidence="7">BRIP57314</strain>
    </source>
</reference>
<dbReference type="InterPro" id="IPR007867">
    <property type="entry name" value="GMC_OxRtase_C"/>
</dbReference>
<dbReference type="EMBL" id="PJEX01000110">
    <property type="protein sequence ID" value="TKW55144.1"/>
    <property type="molecule type" value="Genomic_DNA"/>
</dbReference>
<feature type="domain" description="Glucose-methanol-choline oxidoreductase N-terminal" evidence="6">
    <location>
        <begin position="93"/>
        <end position="107"/>
    </location>
</feature>